<organism evidence="2 3">
    <name type="scientific">Pseudomonas turukhanskensis</name>
    <dbReference type="NCBI Taxonomy" id="1806536"/>
    <lineage>
        <taxon>Bacteria</taxon>
        <taxon>Pseudomonadati</taxon>
        <taxon>Pseudomonadota</taxon>
        <taxon>Gammaproteobacteria</taxon>
        <taxon>Pseudomonadales</taxon>
        <taxon>Pseudomonadaceae</taxon>
        <taxon>Pseudomonas</taxon>
    </lineage>
</organism>
<gene>
    <name evidence="2" type="ORF">GCM10017655_11250</name>
</gene>
<name>A0A9W6NEK1_9PSED</name>
<reference evidence="2" key="1">
    <citation type="journal article" date="2014" name="Int. J. Syst. Evol. Microbiol.">
        <title>Complete genome sequence of Corynebacterium casei LMG S-19264T (=DSM 44701T), isolated from a smear-ripened cheese.</title>
        <authorList>
            <consortium name="US DOE Joint Genome Institute (JGI-PGF)"/>
            <person name="Walter F."/>
            <person name="Albersmeier A."/>
            <person name="Kalinowski J."/>
            <person name="Ruckert C."/>
        </authorList>
    </citation>
    <scope>NUCLEOTIDE SEQUENCE</scope>
    <source>
        <strain evidence="2">VKM B-2935</strain>
    </source>
</reference>
<keyword evidence="1" id="KW-1133">Transmembrane helix</keyword>
<sequence length="177" mass="20446">MELIKLLAESGVLAIILVIAGWLFVFKNSRALARQSEINTLAAAIEKTLQEVADENYKFWKDVSSDEDHLAKSRIFSSYIEYRCNIAEKKIILLFDKSKDCLNPAVEKSEFVLESIKLLAKIRDRSTINSERTDLTHDKYARISAINHLTLKLASEITKFLSVRFQPFSDWKWPENY</sequence>
<evidence type="ECO:0000313" key="2">
    <source>
        <dbReference type="EMBL" id="GLK88063.1"/>
    </source>
</evidence>
<dbReference type="EMBL" id="BSFN01000002">
    <property type="protein sequence ID" value="GLK88063.1"/>
    <property type="molecule type" value="Genomic_DNA"/>
</dbReference>
<dbReference type="AlphaFoldDB" id="A0A9W6NEK1"/>
<evidence type="ECO:0000313" key="3">
    <source>
        <dbReference type="Proteomes" id="UP001143328"/>
    </source>
</evidence>
<keyword evidence="1" id="KW-0472">Membrane</keyword>
<proteinExistence type="predicted"/>
<protein>
    <submittedName>
        <fullName evidence="2">Uncharacterized protein</fullName>
    </submittedName>
</protein>
<keyword evidence="1" id="KW-0812">Transmembrane</keyword>
<comment type="caution">
    <text evidence="2">The sequence shown here is derived from an EMBL/GenBank/DDBJ whole genome shotgun (WGS) entry which is preliminary data.</text>
</comment>
<feature type="transmembrane region" description="Helical" evidence="1">
    <location>
        <begin position="6"/>
        <end position="26"/>
    </location>
</feature>
<evidence type="ECO:0000256" key="1">
    <source>
        <dbReference type="SAM" id="Phobius"/>
    </source>
</evidence>
<reference evidence="2" key="2">
    <citation type="submission" date="2023-01" db="EMBL/GenBank/DDBJ databases">
        <authorList>
            <person name="Sun Q."/>
            <person name="Evtushenko L."/>
        </authorList>
    </citation>
    <scope>NUCLEOTIDE SEQUENCE</scope>
    <source>
        <strain evidence="2">VKM B-2935</strain>
    </source>
</reference>
<dbReference type="RefSeq" id="WP_271194290.1">
    <property type="nucleotide sequence ID" value="NZ_BSFN01000002.1"/>
</dbReference>
<dbReference type="Proteomes" id="UP001143328">
    <property type="component" value="Unassembled WGS sequence"/>
</dbReference>
<accession>A0A9W6NEK1</accession>
<keyword evidence="3" id="KW-1185">Reference proteome</keyword>